<reference evidence="2 3" key="2">
    <citation type="journal article" date="2013" name="Plant Cell Physiol.">
        <title>Rice Annotation Project Database (RAP-DB): an integrative and interactive database for rice genomics.</title>
        <authorList>
            <person name="Sakai H."/>
            <person name="Lee S.S."/>
            <person name="Tanaka T."/>
            <person name="Numa H."/>
            <person name="Kim J."/>
            <person name="Kawahara Y."/>
            <person name="Wakimoto H."/>
            <person name="Yang C.C."/>
            <person name="Iwamoto M."/>
            <person name="Abe T."/>
            <person name="Yamada Y."/>
            <person name="Muto A."/>
            <person name="Inokuchi H."/>
            <person name="Ikemura T."/>
            <person name="Matsumoto T."/>
            <person name="Sasaki T."/>
            <person name="Itoh T."/>
        </authorList>
    </citation>
    <scope>NUCLEOTIDE SEQUENCE [LARGE SCALE GENOMIC DNA]</scope>
    <source>
        <strain evidence="3">cv. Nipponbare</strain>
    </source>
</reference>
<proteinExistence type="predicted"/>
<dbReference type="InParanoid" id="A0A0P0VLL3"/>
<reference evidence="3" key="1">
    <citation type="journal article" date="2005" name="Nature">
        <title>The map-based sequence of the rice genome.</title>
        <authorList>
            <consortium name="International rice genome sequencing project (IRGSP)"/>
            <person name="Matsumoto T."/>
            <person name="Wu J."/>
            <person name="Kanamori H."/>
            <person name="Katayose Y."/>
            <person name="Fujisawa M."/>
            <person name="Namiki N."/>
            <person name="Mizuno H."/>
            <person name="Yamamoto K."/>
            <person name="Antonio B.A."/>
            <person name="Baba T."/>
            <person name="Sakata K."/>
            <person name="Nagamura Y."/>
            <person name="Aoki H."/>
            <person name="Arikawa K."/>
            <person name="Arita K."/>
            <person name="Bito T."/>
            <person name="Chiden Y."/>
            <person name="Fujitsuka N."/>
            <person name="Fukunaka R."/>
            <person name="Hamada M."/>
            <person name="Harada C."/>
            <person name="Hayashi A."/>
            <person name="Hijishita S."/>
            <person name="Honda M."/>
            <person name="Hosokawa S."/>
            <person name="Ichikawa Y."/>
            <person name="Idonuma A."/>
            <person name="Iijima M."/>
            <person name="Ikeda M."/>
            <person name="Ikeno M."/>
            <person name="Ito K."/>
            <person name="Ito S."/>
            <person name="Ito T."/>
            <person name="Ito Y."/>
            <person name="Ito Y."/>
            <person name="Iwabuchi A."/>
            <person name="Kamiya K."/>
            <person name="Karasawa W."/>
            <person name="Kurita K."/>
            <person name="Katagiri S."/>
            <person name="Kikuta A."/>
            <person name="Kobayashi H."/>
            <person name="Kobayashi N."/>
            <person name="Machita K."/>
            <person name="Maehara T."/>
            <person name="Masukawa M."/>
            <person name="Mizubayashi T."/>
            <person name="Mukai Y."/>
            <person name="Nagasaki H."/>
            <person name="Nagata Y."/>
            <person name="Naito S."/>
            <person name="Nakashima M."/>
            <person name="Nakama Y."/>
            <person name="Nakamichi Y."/>
            <person name="Nakamura M."/>
            <person name="Meguro A."/>
            <person name="Negishi M."/>
            <person name="Ohta I."/>
            <person name="Ohta T."/>
            <person name="Okamoto M."/>
            <person name="Ono N."/>
            <person name="Saji S."/>
            <person name="Sakaguchi M."/>
            <person name="Sakai K."/>
            <person name="Shibata M."/>
            <person name="Shimokawa T."/>
            <person name="Song J."/>
            <person name="Takazaki Y."/>
            <person name="Terasawa K."/>
            <person name="Tsugane M."/>
            <person name="Tsuji K."/>
            <person name="Ueda S."/>
            <person name="Waki K."/>
            <person name="Yamagata H."/>
            <person name="Yamamoto M."/>
            <person name="Yamamoto S."/>
            <person name="Yamane H."/>
            <person name="Yoshiki S."/>
            <person name="Yoshihara R."/>
            <person name="Yukawa K."/>
            <person name="Zhong H."/>
            <person name="Yano M."/>
            <person name="Yuan Q."/>
            <person name="Ouyang S."/>
            <person name="Liu J."/>
            <person name="Jones K.M."/>
            <person name="Gansberger K."/>
            <person name="Moffat K."/>
            <person name="Hill J."/>
            <person name="Bera J."/>
            <person name="Fadrosh D."/>
            <person name="Jin S."/>
            <person name="Johri S."/>
            <person name="Kim M."/>
            <person name="Overton L."/>
            <person name="Reardon M."/>
            <person name="Tsitrin T."/>
            <person name="Vuong H."/>
            <person name="Weaver B."/>
            <person name="Ciecko A."/>
            <person name="Tallon L."/>
            <person name="Jackson J."/>
            <person name="Pai G."/>
            <person name="Aken S.V."/>
            <person name="Utterback T."/>
            <person name="Reidmuller S."/>
            <person name="Feldblyum T."/>
            <person name="Hsiao J."/>
            <person name="Zismann V."/>
            <person name="Iobst S."/>
            <person name="de Vazeille A.R."/>
            <person name="Buell C.R."/>
            <person name="Ying K."/>
            <person name="Li Y."/>
            <person name="Lu T."/>
            <person name="Huang Y."/>
            <person name="Zhao Q."/>
            <person name="Feng Q."/>
            <person name="Zhang L."/>
            <person name="Zhu J."/>
            <person name="Weng Q."/>
            <person name="Mu J."/>
            <person name="Lu Y."/>
            <person name="Fan D."/>
            <person name="Liu Y."/>
            <person name="Guan J."/>
            <person name="Zhang Y."/>
            <person name="Yu S."/>
            <person name="Liu X."/>
            <person name="Zhang Y."/>
            <person name="Hong G."/>
            <person name="Han B."/>
            <person name="Choisne N."/>
            <person name="Demange N."/>
            <person name="Orjeda G."/>
            <person name="Samain S."/>
            <person name="Cattolico L."/>
            <person name="Pelletier E."/>
            <person name="Couloux A."/>
            <person name="Segurens B."/>
            <person name="Wincker P."/>
            <person name="D'Hont A."/>
            <person name="Scarpelli C."/>
            <person name="Weissenbach J."/>
            <person name="Salanoubat M."/>
            <person name="Quetier F."/>
            <person name="Yu Y."/>
            <person name="Kim H.R."/>
            <person name="Rambo T."/>
            <person name="Currie J."/>
            <person name="Collura K."/>
            <person name="Luo M."/>
            <person name="Yang T."/>
            <person name="Ammiraju J.S.S."/>
            <person name="Engler F."/>
            <person name="Soderlund C."/>
            <person name="Wing R.A."/>
            <person name="Palmer L.E."/>
            <person name="de la Bastide M."/>
            <person name="Spiegel L."/>
            <person name="Nascimento L."/>
            <person name="Zutavern T."/>
            <person name="O'Shaughnessy A."/>
            <person name="Dike S."/>
            <person name="Dedhia N."/>
            <person name="Preston R."/>
            <person name="Balija V."/>
            <person name="McCombie W.R."/>
            <person name="Chow T."/>
            <person name="Chen H."/>
            <person name="Chung M."/>
            <person name="Chen C."/>
            <person name="Shaw J."/>
            <person name="Wu H."/>
            <person name="Hsiao K."/>
            <person name="Chao Y."/>
            <person name="Chu M."/>
            <person name="Cheng C."/>
            <person name="Hour A."/>
            <person name="Lee P."/>
            <person name="Lin S."/>
            <person name="Lin Y."/>
            <person name="Liou J."/>
            <person name="Liu S."/>
            <person name="Hsing Y."/>
            <person name="Raghuvanshi S."/>
            <person name="Mohanty A."/>
            <person name="Bharti A.K."/>
            <person name="Gaur A."/>
            <person name="Gupta V."/>
            <person name="Kumar D."/>
            <person name="Ravi V."/>
            <person name="Vij S."/>
            <person name="Kapur A."/>
            <person name="Khurana P."/>
            <person name="Khurana P."/>
            <person name="Khurana J.P."/>
            <person name="Tyagi A.K."/>
            <person name="Gaikwad K."/>
            <person name="Singh A."/>
            <person name="Dalal V."/>
            <person name="Srivastava S."/>
            <person name="Dixit A."/>
            <person name="Pal A.K."/>
            <person name="Ghazi I.A."/>
            <person name="Yadav M."/>
            <person name="Pandit A."/>
            <person name="Bhargava A."/>
            <person name="Sureshbabu K."/>
            <person name="Batra K."/>
            <person name="Sharma T.R."/>
            <person name="Mohapatra T."/>
            <person name="Singh N.K."/>
            <person name="Messing J."/>
            <person name="Nelson A.B."/>
            <person name="Fuks G."/>
            <person name="Kavchok S."/>
            <person name="Keizer G."/>
            <person name="Linton E."/>
            <person name="Llaca V."/>
            <person name="Song R."/>
            <person name="Tanyolac B."/>
            <person name="Young S."/>
            <person name="Ho-Il K."/>
            <person name="Hahn J.H."/>
            <person name="Sangsakoo G."/>
            <person name="Vanavichit A."/>
            <person name="de Mattos Luiz.A.T."/>
            <person name="Zimmer P.D."/>
            <person name="Malone G."/>
            <person name="Dellagostin O."/>
            <person name="de Oliveira A.C."/>
            <person name="Bevan M."/>
            <person name="Bancroft I."/>
            <person name="Minx P."/>
            <person name="Cordum H."/>
            <person name="Wilson R."/>
            <person name="Cheng Z."/>
            <person name="Jin W."/>
            <person name="Jiang J."/>
            <person name="Leong S.A."/>
            <person name="Iwama H."/>
            <person name="Gojobori T."/>
            <person name="Itoh T."/>
            <person name="Niimura Y."/>
            <person name="Fujii Y."/>
            <person name="Habara T."/>
            <person name="Sakai H."/>
            <person name="Sato Y."/>
            <person name="Wilson G."/>
            <person name="Kumar K."/>
            <person name="McCouch S."/>
            <person name="Juretic N."/>
            <person name="Hoen D."/>
            <person name="Wright S."/>
            <person name="Bruskiewich R."/>
            <person name="Bureau T."/>
            <person name="Miyao A."/>
            <person name="Hirochika H."/>
            <person name="Nishikawa T."/>
            <person name="Kadowaki K."/>
            <person name="Sugiura M."/>
            <person name="Burr B."/>
            <person name="Sasaki T."/>
        </authorList>
    </citation>
    <scope>NUCLEOTIDE SEQUENCE [LARGE SCALE GENOMIC DNA]</scope>
    <source>
        <strain evidence="3">cv. Nipponbare</strain>
    </source>
</reference>
<feature type="compositionally biased region" description="Low complexity" evidence="1">
    <location>
        <begin position="13"/>
        <end position="24"/>
    </location>
</feature>
<feature type="region of interest" description="Disordered" evidence="1">
    <location>
        <begin position="36"/>
        <end position="68"/>
    </location>
</feature>
<dbReference type="PaxDb" id="39947-A0A0P0VLL3"/>
<evidence type="ECO:0000256" key="1">
    <source>
        <dbReference type="SAM" id="MobiDB-lite"/>
    </source>
</evidence>
<feature type="region of interest" description="Disordered" evidence="1">
    <location>
        <begin position="1"/>
        <end position="24"/>
    </location>
</feature>
<name>A0A0P0VLL3_ORYSJ</name>
<accession>A0A0P0VLL3</accession>
<feature type="compositionally biased region" description="Low complexity" evidence="1">
    <location>
        <begin position="43"/>
        <end position="62"/>
    </location>
</feature>
<protein>
    <submittedName>
        <fullName evidence="2">Os02g0614250 protein</fullName>
    </submittedName>
</protein>
<sequence>MGKSRGDRRVIFSSSGAAHTTSASHLRRLLEGTAARARETEATEAPRGPGAAAAAATGAAAEAEAERHQTDAMVKAAELALFVEWRSRVGIGVSRSGGGLLELFLHRRLALSETRPAPGDKSRPVYSTADLLLCGVCCAVLVSCRG</sequence>
<dbReference type="Gramene" id="Os02t0614250-00">
    <property type="protein sequence ID" value="Os02t0614250-00"/>
    <property type="gene ID" value="Os02g0614250"/>
</dbReference>
<reference evidence="2 3" key="3">
    <citation type="journal article" date="2013" name="Rice">
        <title>Improvement of the Oryza sativa Nipponbare reference genome using next generation sequence and optical map data.</title>
        <authorList>
            <person name="Kawahara Y."/>
            <person name="de la Bastide M."/>
            <person name="Hamilton J.P."/>
            <person name="Kanamori H."/>
            <person name="McCombie W.R."/>
            <person name="Ouyang S."/>
            <person name="Schwartz D.C."/>
            <person name="Tanaka T."/>
            <person name="Wu J."/>
            <person name="Zhou S."/>
            <person name="Childs K.L."/>
            <person name="Davidson R.M."/>
            <person name="Lin H."/>
            <person name="Quesada-Ocampo L."/>
            <person name="Vaillancourt B."/>
            <person name="Sakai H."/>
            <person name="Lee S.S."/>
            <person name="Kim J."/>
            <person name="Numa H."/>
            <person name="Itoh T."/>
            <person name="Buell C.R."/>
            <person name="Matsumoto T."/>
        </authorList>
    </citation>
    <scope>NUCLEOTIDE SEQUENCE [LARGE SCALE GENOMIC DNA]</scope>
    <source>
        <strain evidence="3">cv. Nipponbare</strain>
    </source>
</reference>
<dbReference type="EMBL" id="AP014958">
    <property type="protein sequence ID" value="BAS79748.1"/>
    <property type="molecule type" value="Genomic_DNA"/>
</dbReference>
<organism evidence="2 3">
    <name type="scientific">Oryza sativa subsp. japonica</name>
    <name type="common">Rice</name>
    <dbReference type="NCBI Taxonomy" id="39947"/>
    <lineage>
        <taxon>Eukaryota</taxon>
        <taxon>Viridiplantae</taxon>
        <taxon>Streptophyta</taxon>
        <taxon>Embryophyta</taxon>
        <taxon>Tracheophyta</taxon>
        <taxon>Spermatophyta</taxon>
        <taxon>Magnoliopsida</taxon>
        <taxon>Liliopsida</taxon>
        <taxon>Poales</taxon>
        <taxon>Poaceae</taxon>
        <taxon>BOP clade</taxon>
        <taxon>Oryzoideae</taxon>
        <taxon>Oryzeae</taxon>
        <taxon>Oryzinae</taxon>
        <taxon>Oryza</taxon>
        <taxon>Oryza sativa</taxon>
    </lineage>
</organism>
<dbReference type="Proteomes" id="UP000059680">
    <property type="component" value="Chromosome 2"/>
</dbReference>
<gene>
    <name evidence="2" type="ordered locus">Os02g0614250</name>
    <name evidence="2" type="ORF">OSNPB_020614250</name>
</gene>
<dbReference type="AlphaFoldDB" id="A0A0P0VLL3"/>
<feature type="compositionally biased region" description="Basic and acidic residues" evidence="1">
    <location>
        <begin position="1"/>
        <end position="10"/>
    </location>
</feature>
<evidence type="ECO:0000313" key="2">
    <source>
        <dbReference type="EMBL" id="BAS79748.1"/>
    </source>
</evidence>
<keyword evidence="3" id="KW-1185">Reference proteome</keyword>
<evidence type="ECO:0000313" key="3">
    <source>
        <dbReference type="Proteomes" id="UP000059680"/>
    </source>
</evidence>